<evidence type="ECO:0000313" key="2">
    <source>
        <dbReference type="Proteomes" id="UP001632038"/>
    </source>
</evidence>
<keyword evidence="2" id="KW-1185">Reference proteome</keyword>
<dbReference type="Proteomes" id="UP001632038">
    <property type="component" value="Unassembled WGS sequence"/>
</dbReference>
<organism evidence="1 2">
    <name type="scientific">Castilleja foliolosa</name>
    <dbReference type="NCBI Taxonomy" id="1961234"/>
    <lineage>
        <taxon>Eukaryota</taxon>
        <taxon>Viridiplantae</taxon>
        <taxon>Streptophyta</taxon>
        <taxon>Embryophyta</taxon>
        <taxon>Tracheophyta</taxon>
        <taxon>Spermatophyta</taxon>
        <taxon>Magnoliopsida</taxon>
        <taxon>eudicotyledons</taxon>
        <taxon>Gunneridae</taxon>
        <taxon>Pentapetalae</taxon>
        <taxon>asterids</taxon>
        <taxon>lamiids</taxon>
        <taxon>Lamiales</taxon>
        <taxon>Orobanchaceae</taxon>
        <taxon>Pedicularideae</taxon>
        <taxon>Castillejinae</taxon>
        <taxon>Castilleja</taxon>
    </lineage>
</organism>
<accession>A0ABD3ECE0</accession>
<proteinExistence type="predicted"/>
<dbReference type="EMBL" id="JAVIJP010000005">
    <property type="protein sequence ID" value="KAL3652056.1"/>
    <property type="molecule type" value="Genomic_DNA"/>
</dbReference>
<evidence type="ECO:0000313" key="1">
    <source>
        <dbReference type="EMBL" id="KAL3652056.1"/>
    </source>
</evidence>
<reference evidence="2" key="1">
    <citation type="journal article" date="2024" name="IScience">
        <title>Strigolactones Initiate the Formation of Haustorium-like Structures in Castilleja.</title>
        <authorList>
            <person name="Buerger M."/>
            <person name="Peterson D."/>
            <person name="Chory J."/>
        </authorList>
    </citation>
    <scope>NUCLEOTIDE SEQUENCE [LARGE SCALE GENOMIC DNA]</scope>
</reference>
<name>A0ABD3ECE0_9LAMI</name>
<sequence length="96" mass="10153">MGGCWRLFGNFKAAETQIGDGSQLGTAGMGLWDAHLSNNSHVEARSECSEVEVSGSRRRLAAIEVLATMSMVNPFGMGSSKGWFPTGRMGLVAACI</sequence>
<dbReference type="AlphaFoldDB" id="A0ABD3ECE0"/>
<protein>
    <submittedName>
        <fullName evidence="1">Uncharacterized protein</fullName>
    </submittedName>
</protein>
<comment type="caution">
    <text evidence="1">The sequence shown here is derived from an EMBL/GenBank/DDBJ whole genome shotgun (WGS) entry which is preliminary data.</text>
</comment>
<gene>
    <name evidence="1" type="ORF">CASFOL_001737</name>
</gene>